<gene>
    <name evidence="2" type="ORF">CTI12_AA443750</name>
</gene>
<name>A0A2U1KWQ7_ARTAN</name>
<reference evidence="2 3" key="1">
    <citation type="journal article" date="2018" name="Mol. Plant">
        <title>The genome of Artemisia annua provides insight into the evolution of Asteraceae family and artemisinin biosynthesis.</title>
        <authorList>
            <person name="Shen Q."/>
            <person name="Zhang L."/>
            <person name="Liao Z."/>
            <person name="Wang S."/>
            <person name="Yan T."/>
            <person name="Shi P."/>
            <person name="Liu M."/>
            <person name="Fu X."/>
            <person name="Pan Q."/>
            <person name="Wang Y."/>
            <person name="Lv Z."/>
            <person name="Lu X."/>
            <person name="Zhang F."/>
            <person name="Jiang W."/>
            <person name="Ma Y."/>
            <person name="Chen M."/>
            <person name="Hao X."/>
            <person name="Li L."/>
            <person name="Tang Y."/>
            <person name="Lv G."/>
            <person name="Zhou Y."/>
            <person name="Sun X."/>
            <person name="Brodelius P.E."/>
            <person name="Rose J.K.C."/>
            <person name="Tang K."/>
        </authorList>
    </citation>
    <scope>NUCLEOTIDE SEQUENCE [LARGE SCALE GENOMIC DNA]</scope>
    <source>
        <strain evidence="3">cv. Huhao1</strain>
        <tissue evidence="2">Leaf</tissue>
    </source>
</reference>
<accession>A0A2U1KWQ7</accession>
<keyword evidence="3" id="KW-1185">Reference proteome</keyword>
<evidence type="ECO:0000256" key="1">
    <source>
        <dbReference type="SAM" id="MobiDB-lite"/>
    </source>
</evidence>
<protein>
    <submittedName>
        <fullName evidence="2">Uncharacterized protein</fullName>
    </submittedName>
</protein>
<feature type="region of interest" description="Disordered" evidence="1">
    <location>
        <begin position="40"/>
        <end position="64"/>
    </location>
</feature>
<sequence length="161" mass="17930">METNSFSIAAMLDFSTQAVVPIQGQQPMADETSFIQSLIGSQENQTKRKRKHVSDTSRCSSLHETQYPVSRNSIHYAPDGSKCKVPTTLGKPSQEVPHAVQQMHDFAQKPSLLSNEGKDLSEHGICCKDGGRWKEESYAAKMEAVGKRSLHQAMCSYFWPP</sequence>
<dbReference type="Proteomes" id="UP000245207">
    <property type="component" value="Unassembled WGS sequence"/>
</dbReference>
<dbReference type="AlphaFoldDB" id="A0A2U1KWQ7"/>
<evidence type="ECO:0000313" key="3">
    <source>
        <dbReference type="Proteomes" id="UP000245207"/>
    </source>
</evidence>
<evidence type="ECO:0000313" key="2">
    <source>
        <dbReference type="EMBL" id="PWA41170.1"/>
    </source>
</evidence>
<organism evidence="2 3">
    <name type="scientific">Artemisia annua</name>
    <name type="common">Sweet wormwood</name>
    <dbReference type="NCBI Taxonomy" id="35608"/>
    <lineage>
        <taxon>Eukaryota</taxon>
        <taxon>Viridiplantae</taxon>
        <taxon>Streptophyta</taxon>
        <taxon>Embryophyta</taxon>
        <taxon>Tracheophyta</taxon>
        <taxon>Spermatophyta</taxon>
        <taxon>Magnoliopsida</taxon>
        <taxon>eudicotyledons</taxon>
        <taxon>Gunneridae</taxon>
        <taxon>Pentapetalae</taxon>
        <taxon>asterids</taxon>
        <taxon>campanulids</taxon>
        <taxon>Asterales</taxon>
        <taxon>Asteraceae</taxon>
        <taxon>Asteroideae</taxon>
        <taxon>Anthemideae</taxon>
        <taxon>Artemisiinae</taxon>
        <taxon>Artemisia</taxon>
    </lineage>
</organism>
<dbReference type="EMBL" id="PKPP01013261">
    <property type="protein sequence ID" value="PWA41170.1"/>
    <property type="molecule type" value="Genomic_DNA"/>
</dbReference>
<comment type="caution">
    <text evidence="2">The sequence shown here is derived from an EMBL/GenBank/DDBJ whole genome shotgun (WGS) entry which is preliminary data.</text>
</comment>
<proteinExistence type="predicted"/>